<dbReference type="AlphaFoldDB" id="A0A8S3V634"/>
<name>A0A8S3V634_MYTED</name>
<feature type="region of interest" description="Disordered" evidence="1">
    <location>
        <begin position="67"/>
        <end position="120"/>
    </location>
</feature>
<feature type="compositionally biased region" description="Low complexity" evidence="1">
    <location>
        <begin position="75"/>
        <end position="92"/>
    </location>
</feature>
<evidence type="ECO:0000313" key="3">
    <source>
        <dbReference type="Proteomes" id="UP000683360"/>
    </source>
</evidence>
<proteinExistence type="predicted"/>
<comment type="caution">
    <text evidence="2">The sequence shown here is derived from an EMBL/GenBank/DDBJ whole genome shotgun (WGS) entry which is preliminary data.</text>
</comment>
<organism evidence="2 3">
    <name type="scientific">Mytilus edulis</name>
    <name type="common">Blue mussel</name>
    <dbReference type="NCBI Taxonomy" id="6550"/>
    <lineage>
        <taxon>Eukaryota</taxon>
        <taxon>Metazoa</taxon>
        <taxon>Spiralia</taxon>
        <taxon>Lophotrochozoa</taxon>
        <taxon>Mollusca</taxon>
        <taxon>Bivalvia</taxon>
        <taxon>Autobranchia</taxon>
        <taxon>Pteriomorphia</taxon>
        <taxon>Mytilida</taxon>
        <taxon>Mytiloidea</taxon>
        <taxon>Mytilidae</taxon>
        <taxon>Mytilinae</taxon>
        <taxon>Mytilus</taxon>
    </lineage>
</organism>
<feature type="compositionally biased region" description="Basic and acidic residues" evidence="1">
    <location>
        <begin position="93"/>
        <end position="120"/>
    </location>
</feature>
<protein>
    <submittedName>
        <fullName evidence="2">Uncharacterized protein</fullName>
    </submittedName>
</protein>
<sequence length="438" mass="49925">MDCRLTTGGRTDKKVAPYTRTDTFPPPYDNLECKTNGRQTHSVSTTITSEISLEAFDFFSKDSLFDTSDNEDEGSTSISSLSETSEIQSNSSKDMKEEIRKSGDGNVNEHDDRTSSVTHRHEVLVEQDELDSSQPFIKGNKTHTQFEKEIESKRDDSMTHGNITYKYETCSVNADGDLETEDCPDTGIDILPPDIGVKKSPIVFMLTDDHSEPSGLTLVSTDEGHIIEISDKYIKYYQKLNLRHYDKILGIDYQAVKFYPHEIVLEMLKYLVYPSTEEFTSLIVERQEQNRSKEFLEIKVYVKVNTRGITSDGSETVSGKTTTNSSTLRIVNVKWKHPTECYIRYYPQSNKYITVDKSQNLNLSTLRFENGNKNLIRYNMCSGLCRKEENSVFIGVFQIVDSKKFIFAAKATKLTLVDTGWTGNKSEREIVQADQRFL</sequence>
<accession>A0A8S3V634</accession>
<keyword evidence="3" id="KW-1185">Reference proteome</keyword>
<feature type="region of interest" description="Disordered" evidence="1">
    <location>
        <begin position="1"/>
        <end position="28"/>
    </location>
</feature>
<evidence type="ECO:0000313" key="2">
    <source>
        <dbReference type="EMBL" id="CAG2251916.1"/>
    </source>
</evidence>
<dbReference type="OrthoDB" id="6115328at2759"/>
<dbReference type="Proteomes" id="UP000683360">
    <property type="component" value="Unassembled WGS sequence"/>
</dbReference>
<gene>
    <name evidence="2" type="ORF">MEDL_63494</name>
</gene>
<evidence type="ECO:0000256" key="1">
    <source>
        <dbReference type="SAM" id="MobiDB-lite"/>
    </source>
</evidence>
<dbReference type="EMBL" id="CAJPWZ010003102">
    <property type="protein sequence ID" value="CAG2251916.1"/>
    <property type="molecule type" value="Genomic_DNA"/>
</dbReference>
<reference evidence="2" key="1">
    <citation type="submission" date="2021-03" db="EMBL/GenBank/DDBJ databases">
        <authorList>
            <person name="Bekaert M."/>
        </authorList>
    </citation>
    <scope>NUCLEOTIDE SEQUENCE</scope>
</reference>